<dbReference type="PANTHER" id="PTHR32322:SF2">
    <property type="entry name" value="EAMA DOMAIN-CONTAINING PROTEIN"/>
    <property type="match status" value="1"/>
</dbReference>
<keyword evidence="3 6" id="KW-0812">Transmembrane</keyword>
<evidence type="ECO:0000256" key="1">
    <source>
        <dbReference type="ARBA" id="ARBA00004141"/>
    </source>
</evidence>
<feature type="transmembrane region" description="Helical" evidence="6">
    <location>
        <begin position="247"/>
        <end position="269"/>
    </location>
</feature>
<feature type="transmembrane region" description="Helical" evidence="6">
    <location>
        <begin position="181"/>
        <end position="201"/>
    </location>
</feature>
<gene>
    <name evidence="8" type="ORF">GCM10008090_12480</name>
</gene>
<protein>
    <recommendedName>
        <fullName evidence="7">EamA domain-containing protein</fullName>
    </recommendedName>
</protein>
<proteinExistence type="inferred from homology"/>
<dbReference type="InterPro" id="IPR037185">
    <property type="entry name" value="EmrE-like"/>
</dbReference>
<evidence type="ECO:0000313" key="9">
    <source>
        <dbReference type="Proteomes" id="UP000614811"/>
    </source>
</evidence>
<comment type="similarity">
    <text evidence="2">Belongs to the EamA transporter family.</text>
</comment>
<feature type="domain" description="EamA" evidence="7">
    <location>
        <begin position="3"/>
        <end position="138"/>
    </location>
</feature>
<dbReference type="Proteomes" id="UP000614811">
    <property type="component" value="Unassembled WGS sequence"/>
</dbReference>
<dbReference type="PANTHER" id="PTHR32322">
    <property type="entry name" value="INNER MEMBRANE TRANSPORTER"/>
    <property type="match status" value="1"/>
</dbReference>
<dbReference type="AlphaFoldDB" id="A0A918RL93"/>
<dbReference type="RefSeq" id="WP_189399181.1">
    <property type="nucleotide sequence ID" value="NZ_BMXA01000002.1"/>
</dbReference>
<feature type="transmembrane region" description="Helical" evidence="6">
    <location>
        <begin position="36"/>
        <end position="53"/>
    </location>
</feature>
<accession>A0A918RL93</accession>
<dbReference type="InterPro" id="IPR050638">
    <property type="entry name" value="AA-Vitamin_Transporters"/>
</dbReference>
<feature type="transmembrane region" description="Helical" evidence="6">
    <location>
        <begin position="65"/>
        <end position="85"/>
    </location>
</feature>
<feature type="transmembrane region" description="Helical" evidence="6">
    <location>
        <begin position="221"/>
        <end position="241"/>
    </location>
</feature>
<keyword evidence="5 6" id="KW-0472">Membrane</keyword>
<organism evidence="8 9">
    <name type="scientific">Arenicella chitinivorans</name>
    <dbReference type="NCBI Taxonomy" id="1329800"/>
    <lineage>
        <taxon>Bacteria</taxon>
        <taxon>Pseudomonadati</taxon>
        <taxon>Pseudomonadota</taxon>
        <taxon>Gammaproteobacteria</taxon>
        <taxon>Arenicellales</taxon>
        <taxon>Arenicellaceae</taxon>
        <taxon>Arenicella</taxon>
    </lineage>
</organism>
<evidence type="ECO:0000256" key="5">
    <source>
        <dbReference type="ARBA" id="ARBA00023136"/>
    </source>
</evidence>
<comment type="caution">
    <text evidence="8">The sequence shown here is derived from an EMBL/GenBank/DDBJ whole genome shotgun (WGS) entry which is preliminary data.</text>
</comment>
<feature type="transmembrane region" description="Helical" evidence="6">
    <location>
        <begin position="151"/>
        <end position="175"/>
    </location>
</feature>
<feature type="transmembrane region" description="Helical" evidence="6">
    <location>
        <begin position="97"/>
        <end position="115"/>
    </location>
</feature>
<keyword evidence="4 6" id="KW-1133">Transmembrane helix</keyword>
<evidence type="ECO:0000256" key="4">
    <source>
        <dbReference type="ARBA" id="ARBA00022989"/>
    </source>
</evidence>
<dbReference type="Pfam" id="PF00892">
    <property type="entry name" value="EamA"/>
    <property type="match status" value="2"/>
</dbReference>
<evidence type="ECO:0000313" key="8">
    <source>
        <dbReference type="EMBL" id="GHA04592.1"/>
    </source>
</evidence>
<evidence type="ECO:0000259" key="7">
    <source>
        <dbReference type="Pfam" id="PF00892"/>
    </source>
</evidence>
<feature type="transmembrane region" description="Helical" evidence="6">
    <location>
        <begin position="121"/>
        <end position="139"/>
    </location>
</feature>
<comment type="subcellular location">
    <subcellularLocation>
        <location evidence="1">Membrane</location>
        <topology evidence="1">Multi-pass membrane protein</topology>
    </subcellularLocation>
</comment>
<sequence>MGIGEVFAIACALMWASAVVLYKYVGDSMSANTLNLVKNLIGLGLLIPTALVVEGLTLPSLSGEQWLILVASGYGGIAIADTFYLQALRHLGAGRTAIVASLYSPFVVILSILFLGESLALWQWLGFLLVLLGILIAVYQRRYQAVDREQLVVGVALASSSVFLTAAGVVAMKPILDNSGFFWMVSLRLLAGIVGMVLYIVLRGQIQSTWRVVTQEQHPWLWIVVAAVLGTYFAMLFWLGGFKYTDASVASVLNETANMFIIVMAWLFLKEELNRRKIIGVMLTFIGVVVFLGLVTPPGAA</sequence>
<reference evidence="8" key="1">
    <citation type="journal article" date="2014" name="Int. J. Syst. Evol. Microbiol.">
        <title>Complete genome sequence of Corynebacterium casei LMG S-19264T (=DSM 44701T), isolated from a smear-ripened cheese.</title>
        <authorList>
            <consortium name="US DOE Joint Genome Institute (JGI-PGF)"/>
            <person name="Walter F."/>
            <person name="Albersmeier A."/>
            <person name="Kalinowski J."/>
            <person name="Ruckert C."/>
        </authorList>
    </citation>
    <scope>NUCLEOTIDE SEQUENCE</scope>
    <source>
        <strain evidence="8">KCTC 12711</strain>
    </source>
</reference>
<evidence type="ECO:0000256" key="2">
    <source>
        <dbReference type="ARBA" id="ARBA00007362"/>
    </source>
</evidence>
<evidence type="ECO:0000256" key="6">
    <source>
        <dbReference type="SAM" id="Phobius"/>
    </source>
</evidence>
<feature type="transmembrane region" description="Helical" evidence="6">
    <location>
        <begin position="6"/>
        <end position="24"/>
    </location>
</feature>
<dbReference type="SUPFAM" id="SSF103481">
    <property type="entry name" value="Multidrug resistance efflux transporter EmrE"/>
    <property type="match status" value="2"/>
</dbReference>
<evidence type="ECO:0000256" key="3">
    <source>
        <dbReference type="ARBA" id="ARBA00022692"/>
    </source>
</evidence>
<feature type="transmembrane region" description="Helical" evidence="6">
    <location>
        <begin position="278"/>
        <end position="296"/>
    </location>
</feature>
<dbReference type="InterPro" id="IPR000620">
    <property type="entry name" value="EamA_dom"/>
</dbReference>
<keyword evidence="9" id="KW-1185">Reference proteome</keyword>
<name>A0A918RL93_9GAMM</name>
<feature type="domain" description="EamA" evidence="7">
    <location>
        <begin position="154"/>
        <end position="291"/>
    </location>
</feature>
<reference evidence="8" key="2">
    <citation type="submission" date="2020-09" db="EMBL/GenBank/DDBJ databases">
        <authorList>
            <person name="Sun Q."/>
            <person name="Kim S."/>
        </authorList>
    </citation>
    <scope>NUCLEOTIDE SEQUENCE</scope>
    <source>
        <strain evidence="8">KCTC 12711</strain>
    </source>
</reference>
<dbReference type="GO" id="GO:0016020">
    <property type="term" value="C:membrane"/>
    <property type="evidence" value="ECO:0007669"/>
    <property type="project" value="UniProtKB-SubCell"/>
</dbReference>
<dbReference type="EMBL" id="BMXA01000002">
    <property type="protein sequence ID" value="GHA04592.1"/>
    <property type="molecule type" value="Genomic_DNA"/>
</dbReference>
<dbReference type="Gene3D" id="1.10.3730.20">
    <property type="match status" value="2"/>
</dbReference>